<reference evidence="2" key="1">
    <citation type="journal article" date="2019" name="Int. J. Syst. Evol. Microbiol.">
        <title>The Global Catalogue of Microorganisms (GCM) 10K type strain sequencing project: providing services to taxonomists for standard genome sequencing and annotation.</title>
        <authorList>
            <consortium name="The Broad Institute Genomics Platform"/>
            <consortium name="The Broad Institute Genome Sequencing Center for Infectious Disease"/>
            <person name="Wu L."/>
            <person name="Ma J."/>
        </authorList>
    </citation>
    <scope>NUCLEOTIDE SEQUENCE [LARGE SCALE GENOMIC DNA]</scope>
    <source>
        <strain evidence="2">CCUG 50213</strain>
    </source>
</reference>
<evidence type="ECO:0000313" key="1">
    <source>
        <dbReference type="EMBL" id="MFD1203036.1"/>
    </source>
</evidence>
<sequence>MSLKSKLKARKPEYLDLVFCMDRPLLKELEQARTEHAEAAAERLSVPKSPAVKALEKAVADASVTLRVSSLPWEAYNDLMLEHPAREGHDEQFNSSTFYAAAAKATAEEVTAKSTVPIPEEDWEEFAAGLTDGEYDRLAGAVIAVNRNTATVNIAPLA</sequence>
<dbReference type="RefSeq" id="WP_343960815.1">
    <property type="nucleotide sequence ID" value="NZ_BAAAKZ010000009.1"/>
</dbReference>
<accession>A0ABW3TQM0</accession>
<comment type="caution">
    <text evidence="1">The sequence shown here is derived from an EMBL/GenBank/DDBJ whole genome shotgun (WGS) entry which is preliminary data.</text>
</comment>
<gene>
    <name evidence="1" type="ORF">ACFQ3U_14140</name>
</gene>
<dbReference type="EMBL" id="JBHTLY010000007">
    <property type="protein sequence ID" value="MFD1203036.1"/>
    <property type="molecule type" value="Genomic_DNA"/>
</dbReference>
<evidence type="ECO:0000313" key="2">
    <source>
        <dbReference type="Proteomes" id="UP001597181"/>
    </source>
</evidence>
<organism evidence="1 2">
    <name type="scientific">Leucobacter albus</name>
    <dbReference type="NCBI Taxonomy" id="272210"/>
    <lineage>
        <taxon>Bacteria</taxon>
        <taxon>Bacillati</taxon>
        <taxon>Actinomycetota</taxon>
        <taxon>Actinomycetes</taxon>
        <taxon>Micrococcales</taxon>
        <taxon>Microbacteriaceae</taxon>
        <taxon>Leucobacter</taxon>
    </lineage>
</organism>
<proteinExistence type="predicted"/>
<protein>
    <submittedName>
        <fullName evidence="1">Uncharacterized protein</fullName>
    </submittedName>
</protein>
<keyword evidence="2" id="KW-1185">Reference proteome</keyword>
<dbReference type="Proteomes" id="UP001597181">
    <property type="component" value="Unassembled WGS sequence"/>
</dbReference>
<name>A0ABW3TQM0_9MICO</name>